<accession>A0A1H0A4I1</accession>
<gene>
    <name evidence="2" type="ORF">SAMN04488074_14316</name>
</gene>
<evidence type="ECO:0000313" key="3">
    <source>
        <dbReference type="Proteomes" id="UP000199682"/>
    </source>
</evidence>
<evidence type="ECO:0000259" key="1">
    <source>
        <dbReference type="PROSITE" id="PS51199"/>
    </source>
</evidence>
<dbReference type="PANTHER" id="PTHR30153">
    <property type="entry name" value="REPLICATIVE DNA HELICASE DNAB"/>
    <property type="match status" value="1"/>
</dbReference>
<dbReference type="GO" id="GO:0003678">
    <property type="term" value="F:DNA helicase activity"/>
    <property type="evidence" value="ECO:0007669"/>
    <property type="project" value="InterPro"/>
</dbReference>
<feature type="domain" description="SF4 helicase" evidence="1">
    <location>
        <begin position="243"/>
        <end position="507"/>
    </location>
</feature>
<keyword evidence="2" id="KW-0547">Nucleotide-binding</keyword>
<dbReference type="SUPFAM" id="SSF52540">
    <property type="entry name" value="P-loop containing nucleoside triphosphate hydrolases"/>
    <property type="match status" value="1"/>
</dbReference>
<dbReference type="Pfam" id="PF03796">
    <property type="entry name" value="DnaB_C"/>
    <property type="match status" value="1"/>
</dbReference>
<dbReference type="Gene3D" id="3.30.870.10">
    <property type="entry name" value="Endonuclease Chain A"/>
    <property type="match status" value="1"/>
</dbReference>
<protein>
    <submittedName>
        <fullName evidence="2">Replicative DNA helicase</fullName>
    </submittedName>
</protein>
<keyword evidence="2" id="KW-0347">Helicase</keyword>
<sequence length="507" mass="55372">MAWVLRCRRHWASIRSVQLTWHTRDGNSVRYTDTVLSNGPSFGDWLPSRLGEADMAAMRTGFLSLRAVEDVAPQLLALLQRGGQLLIVAGGAPDQADPDALIRLSELLTPFGDQATLRVVVHPDEFQNAKTYYTHFPDGHAEAWIGSANLTRGGLHTNHEAAVFLDSREPAEAGIIEDVLKGIETFRDRPGTTGVSEETRLILTARQVKLRQGRRQGATMRSTQRWADLLQPTMDTVDAVASSPDVMLGVPTGFADLDLITNGLPAGSLTVIGSRPGAGRSTLLLGFVRNAAIKHSLRSALFCLDQPGVDVTQRILCAESVIRLSDMRGGLMSDDAWTRLARRMPEISEAPLLVNTTPAANVDALCGEIARLDQEEPLSLVAIDPLNMVQARTEPGANREREVSTVARRLKTLALELEVPIVVTAEIGRTVEARVDQRPLLADLRESDSLAQVADLVILLNRPDLNERDNPRAGEADLILAKHRNGPTATITVAHQLHYARFTDLAR</sequence>
<name>A0A1H0A4I1_9PSEU</name>
<dbReference type="PANTHER" id="PTHR30153:SF2">
    <property type="entry name" value="REPLICATIVE DNA HELICASE"/>
    <property type="match status" value="1"/>
</dbReference>
<evidence type="ECO:0000313" key="2">
    <source>
        <dbReference type="EMBL" id="SDN27843.1"/>
    </source>
</evidence>
<dbReference type="GO" id="GO:0006260">
    <property type="term" value="P:DNA replication"/>
    <property type="evidence" value="ECO:0007669"/>
    <property type="project" value="InterPro"/>
</dbReference>
<dbReference type="InterPro" id="IPR027417">
    <property type="entry name" value="P-loop_NTPase"/>
</dbReference>
<dbReference type="EMBL" id="FNET01000043">
    <property type="protein sequence ID" value="SDN27843.1"/>
    <property type="molecule type" value="Genomic_DNA"/>
</dbReference>
<dbReference type="GO" id="GO:0005524">
    <property type="term" value="F:ATP binding"/>
    <property type="evidence" value="ECO:0007669"/>
    <property type="project" value="InterPro"/>
</dbReference>
<reference evidence="3" key="1">
    <citation type="submission" date="2016-10" db="EMBL/GenBank/DDBJ databases">
        <authorList>
            <person name="Varghese N."/>
            <person name="Submissions S."/>
        </authorList>
    </citation>
    <scope>NUCLEOTIDE SEQUENCE [LARGE SCALE GENOMIC DNA]</scope>
    <source>
        <strain evidence="3">DSM 44796</strain>
    </source>
</reference>
<dbReference type="AlphaFoldDB" id="A0A1H0A4I1"/>
<keyword evidence="2" id="KW-0378">Hydrolase</keyword>
<keyword evidence="2" id="KW-0067">ATP-binding</keyword>
<organism evidence="2 3">
    <name type="scientific">Lentzea albidocapillata subsp. violacea</name>
    <dbReference type="NCBI Taxonomy" id="128104"/>
    <lineage>
        <taxon>Bacteria</taxon>
        <taxon>Bacillati</taxon>
        <taxon>Actinomycetota</taxon>
        <taxon>Actinomycetes</taxon>
        <taxon>Pseudonocardiales</taxon>
        <taxon>Pseudonocardiaceae</taxon>
        <taxon>Lentzea</taxon>
    </lineage>
</organism>
<dbReference type="GO" id="GO:0005829">
    <property type="term" value="C:cytosol"/>
    <property type="evidence" value="ECO:0007669"/>
    <property type="project" value="TreeGrafter"/>
</dbReference>
<dbReference type="Proteomes" id="UP000199682">
    <property type="component" value="Unassembled WGS sequence"/>
</dbReference>
<dbReference type="Gene3D" id="3.40.50.300">
    <property type="entry name" value="P-loop containing nucleotide triphosphate hydrolases"/>
    <property type="match status" value="1"/>
</dbReference>
<dbReference type="PROSITE" id="PS51199">
    <property type="entry name" value="SF4_HELICASE"/>
    <property type="match status" value="1"/>
</dbReference>
<proteinExistence type="predicted"/>
<dbReference type="InterPro" id="IPR007694">
    <property type="entry name" value="DNA_helicase_DnaB-like_C"/>
</dbReference>